<dbReference type="EMBL" id="CP003344">
    <property type="protein sequence ID" value="AGA68198.1"/>
    <property type="molecule type" value="Genomic_DNA"/>
</dbReference>
<keyword evidence="3" id="KW-1185">Reference proteome</keyword>
<protein>
    <submittedName>
        <fullName evidence="2">Uncharacterized protein</fullName>
    </submittedName>
</protein>
<dbReference type="Proteomes" id="UP000010797">
    <property type="component" value="Chromosome"/>
</dbReference>
<feature type="transmembrane region" description="Helical" evidence="1">
    <location>
        <begin position="60"/>
        <end position="77"/>
    </location>
</feature>
<dbReference type="STRING" id="871963.Desdi_0669"/>
<organism evidence="2 3">
    <name type="scientific">Desulfitobacterium dichloroeliminans (strain LMG P-21439 / DCA1)</name>
    <dbReference type="NCBI Taxonomy" id="871963"/>
    <lineage>
        <taxon>Bacteria</taxon>
        <taxon>Bacillati</taxon>
        <taxon>Bacillota</taxon>
        <taxon>Clostridia</taxon>
        <taxon>Eubacteriales</taxon>
        <taxon>Desulfitobacteriaceae</taxon>
        <taxon>Desulfitobacterium</taxon>
    </lineage>
</organism>
<evidence type="ECO:0000313" key="3">
    <source>
        <dbReference type="Proteomes" id="UP000010797"/>
    </source>
</evidence>
<keyword evidence="1" id="KW-0472">Membrane</keyword>
<sequence length="151" mass="17010">MSCIDIPIHVLLLQGIPEQIGMVALAYAITKLPFRWKEIIPLGVLLALTAYVIRSMSMPFGTHTLAIIFILFIFLMLKGKEIITSLITTLLCLVAISIFELISISSLMAIFNTSQEAVFTDPIKRVLFTEPQVILLFVTAFIVRRKREKND</sequence>
<reference evidence="3" key="1">
    <citation type="submission" date="2012-02" db="EMBL/GenBank/DDBJ databases">
        <title>Complete sequence of Desulfitobacterium dichloroeliminans LMG P-21439.</title>
        <authorList>
            <person name="Lucas S."/>
            <person name="Han J."/>
            <person name="Lapidus A."/>
            <person name="Cheng J.-F."/>
            <person name="Goodwin L."/>
            <person name="Pitluck S."/>
            <person name="Peters L."/>
            <person name="Ovchinnikova G."/>
            <person name="Teshima H."/>
            <person name="Detter J.C."/>
            <person name="Han C."/>
            <person name="Tapia R."/>
            <person name="Land M."/>
            <person name="Hauser L."/>
            <person name="Kyrpides N."/>
            <person name="Ivanova N."/>
            <person name="Pagani I."/>
            <person name="Kruse T."/>
            <person name="de Vos W.M."/>
            <person name="Boon N."/>
            <person name="Smidt H."/>
            <person name="Woyke T."/>
        </authorList>
    </citation>
    <scope>NUCLEOTIDE SEQUENCE [LARGE SCALE GENOMIC DNA]</scope>
    <source>
        <strain evidence="3">LMG P-21439 / DCA1</strain>
    </source>
</reference>
<keyword evidence="1" id="KW-0812">Transmembrane</keyword>
<feature type="transmembrane region" description="Helical" evidence="1">
    <location>
        <begin position="6"/>
        <end position="29"/>
    </location>
</feature>
<dbReference type="KEGG" id="ddl:Desdi_0669"/>
<keyword evidence="1" id="KW-1133">Transmembrane helix</keyword>
<evidence type="ECO:0000256" key="1">
    <source>
        <dbReference type="SAM" id="Phobius"/>
    </source>
</evidence>
<proteinExistence type="predicted"/>
<dbReference type="eggNOG" id="ENOG50337EJ">
    <property type="taxonomic scope" value="Bacteria"/>
</dbReference>
<feature type="transmembrane region" description="Helical" evidence="1">
    <location>
        <begin position="123"/>
        <end position="143"/>
    </location>
</feature>
<evidence type="ECO:0000313" key="2">
    <source>
        <dbReference type="EMBL" id="AGA68198.1"/>
    </source>
</evidence>
<dbReference type="RefSeq" id="WP_015261200.1">
    <property type="nucleotide sequence ID" value="NC_019903.1"/>
</dbReference>
<dbReference type="HOGENOM" id="CLU_135084_0_1_9"/>
<gene>
    <name evidence="2" type="ordered locus">Desdi_0669</name>
</gene>
<name>L0F5H5_DESDL</name>
<feature type="transmembrane region" description="Helical" evidence="1">
    <location>
        <begin position="89"/>
        <end position="111"/>
    </location>
</feature>
<dbReference type="AlphaFoldDB" id="L0F5H5"/>
<accession>L0F5H5</accession>